<organism evidence="9 10">
    <name type="scientific">Colletotrichum tabaci</name>
    <dbReference type="NCBI Taxonomy" id="1209068"/>
    <lineage>
        <taxon>Eukaryota</taxon>
        <taxon>Fungi</taxon>
        <taxon>Dikarya</taxon>
        <taxon>Ascomycota</taxon>
        <taxon>Pezizomycotina</taxon>
        <taxon>Sordariomycetes</taxon>
        <taxon>Hypocreomycetidae</taxon>
        <taxon>Glomerellales</taxon>
        <taxon>Glomerellaceae</taxon>
        <taxon>Colletotrichum</taxon>
        <taxon>Colletotrichum destructivum species complex</taxon>
    </lineage>
</organism>
<evidence type="ECO:0000256" key="5">
    <source>
        <dbReference type="ARBA" id="ARBA00023004"/>
    </source>
</evidence>
<keyword evidence="7" id="KW-0560">Oxidoreductase</keyword>
<keyword evidence="3 6" id="KW-0349">Heme</keyword>
<gene>
    <name evidence="9" type="ORF">QIS74_00075</name>
</gene>
<feature type="transmembrane region" description="Helical" evidence="8">
    <location>
        <begin position="230"/>
        <end position="253"/>
    </location>
</feature>
<dbReference type="Pfam" id="PF00067">
    <property type="entry name" value="p450"/>
    <property type="match status" value="1"/>
</dbReference>
<dbReference type="PANTHER" id="PTHR24305">
    <property type="entry name" value="CYTOCHROME P450"/>
    <property type="match status" value="1"/>
</dbReference>
<dbReference type="InterPro" id="IPR050121">
    <property type="entry name" value="Cytochrome_P450_monoxygenase"/>
</dbReference>
<dbReference type="AlphaFoldDB" id="A0AAV9TSU0"/>
<dbReference type="InterPro" id="IPR017972">
    <property type="entry name" value="Cyt_P450_CS"/>
</dbReference>
<keyword evidence="8" id="KW-1133">Transmembrane helix</keyword>
<reference evidence="9 10" key="1">
    <citation type="submission" date="2023-04" db="EMBL/GenBank/DDBJ databases">
        <title>Colletotrichum tabacum stain YC1 causing leaf anthracnose on Nicotiana tabacum(L.) cv.</title>
        <authorList>
            <person name="Ji Z."/>
            <person name="Wang M."/>
            <person name="Zhang J."/>
            <person name="Wang N."/>
            <person name="Zhou Z."/>
        </authorList>
    </citation>
    <scope>NUCLEOTIDE SEQUENCE [LARGE SCALE GENOMIC DNA]</scope>
    <source>
        <strain evidence="9 10">YC1</strain>
    </source>
</reference>
<feature type="binding site" description="axial binding residue" evidence="6">
    <location>
        <position position="450"/>
    </location>
    <ligand>
        <name>heme</name>
        <dbReference type="ChEBI" id="CHEBI:30413"/>
    </ligand>
    <ligandPart>
        <name>Fe</name>
        <dbReference type="ChEBI" id="CHEBI:18248"/>
    </ligandPart>
</feature>
<dbReference type="CDD" id="cd11058">
    <property type="entry name" value="CYP60B-like"/>
    <property type="match status" value="1"/>
</dbReference>
<dbReference type="InterPro" id="IPR002401">
    <property type="entry name" value="Cyt_P450_E_grp-I"/>
</dbReference>
<accession>A0AAV9TSU0</accession>
<keyword evidence="7 9" id="KW-0503">Monooxygenase</keyword>
<comment type="caution">
    <text evidence="9">The sequence shown here is derived from an EMBL/GenBank/DDBJ whole genome shotgun (WGS) entry which is preliminary data.</text>
</comment>
<evidence type="ECO:0000256" key="8">
    <source>
        <dbReference type="SAM" id="Phobius"/>
    </source>
</evidence>
<evidence type="ECO:0000313" key="9">
    <source>
        <dbReference type="EMBL" id="KAK6226520.1"/>
    </source>
</evidence>
<comment type="similarity">
    <text evidence="2 7">Belongs to the cytochrome P450 family.</text>
</comment>
<evidence type="ECO:0000313" key="10">
    <source>
        <dbReference type="Proteomes" id="UP001327957"/>
    </source>
</evidence>
<dbReference type="Gene3D" id="1.10.630.10">
    <property type="entry name" value="Cytochrome P450"/>
    <property type="match status" value="1"/>
</dbReference>
<sequence length="506" mass="57680">MAIITELWGVEVIWKLAAVTTVIYNVYRSVYLLYFHPLARFPGPKFAAVSEVSHVYNWLTGSYHNHIHRLHQIYGDVVRVAPNELSFNTARSLQDIYGYPSKTGHMFLKSSFYAGPSGYSTIVMERDPAKHRETKRLMAYGFSSKELQAQEPILKTNLGLLTHQIETQGGFDKNGVSLNKLLQSFVFDTIGELALGEPFGALGTGKPHPWIETIHGAIYFMSIVQIAPRLPILLLALPLVAPWSSIGQFISFFRYQSAMTRKRLSRPLHDDKRDLFSFLLKEKPDNFSQVASEAWLGNQAGVMIAAGFDTSAVTAVAASYYLAKNPEKMRRLREEVCERFTDYSEMSGTAVQQLSYLAACIEETMRIMPPITFGLPRESPGAEVDGKFVPKGTVVSTSGWSITRRHEYFFDPEAFHPERWLPPSHKYYDPLFCNDLKEASQPFSLGPRVCLGINLAYVELKLLLARLVWEYKWHLVNEGSFDWDKDRKFQALWVLPQVRVRYERAR</sequence>
<dbReference type="GO" id="GO:0016705">
    <property type="term" value="F:oxidoreductase activity, acting on paired donors, with incorporation or reduction of molecular oxygen"/>
    <property type="evidence" value="ECO:0007669"/>
    <property type="project" value="InterPro"/>
</dbReference>
<keyword evidence="8" id="KW-0472">Membrane</keyword>
<dbReference type="PRINTS" id="PR00463">
    <property type="entry name" value="EP450I"/>
</dbReference>
<dbReference type="InterPro" id="IPR036396">
    <property type="entry name" value="Cyt_P450_sf"/>
</dbReference>
<keyword evidence="10" id="KW-1185">Reference proteome</keyword>
<evidence type="ECO:0000256" key="6">
    <source>
        <dbReference type="PIRSR" id="PIRSR602401-1"/>
    </source>
</evidence>
<dbReference type="GO" id="GO:0005506">
    <property type="term" value="F:iron ion binding"/>
    <property type="evidence" value="ECO:0007669"/>
    <property type="project" value="InterPro"/>
</dbReference>
<dbReference type="InterPro" id="IPR001128">
    <property type="entry name" value="Cyt_P450"/>
</dbReference>
<name>A0AAV9TSU0_9PEZI</name>
<evidence type="ECO:0000256" key="3">
    <source>
        <dbReference type="ARBA" id="ARBA00022617"/>
    </source>
</evidence>
<dbReference type="PRINTS" id="PR00385">
    <property type="entry name" value="P450"/>
</dbReference>
<dbReference type="PROSITE" id="PS00086">
    <property type="entry name" value="CYTOCHROME_P450"/>
    <property type="match status" value="1"/>
</dbReference>
<feature type="transmembrane region" description="Helical" evidence="8">
    <location>
        <begin position="12"/>
        <end position="35"/>
    </location>
</feature>
<dbReference type="Proteomes" id="UP001327957">
    <property type="component" value="Unassembled WGS sequence"/>
</dbReference>
<keyword evidence="8" id="KW-0812">Transmembrane</keyword>
<protein>
    <submittedName>
        <fullName evidence="9">Cytochrome P40 monooxygenase</fullName>
    </submittedName>
</protein>
<dbReference type="SUPFAM" id="SSF48264">
    <property type="entry name" value="Cytochrome P450"/>
    <property type="match status" value="1"/>
</dbReference>
<dbReference type="GO" id="GO:0004497">
    <property type="term" value="F:monooxygenase activity"/>
    <property type="evidence" value="ECO:0007669"/>
    <property type="project" value="UniProtKB-KW"/>
</dbReference>
<dbReference type="PANTHER" id="PTHR24305:SF210">
    <property type="entry name" value="CYTOCHROME P450 MONOOXYGENASE ASQL-RELATED"/>
    <property type="match status" value="1"/>
</dbReference>
<evidence type="ECO:0000256" key="7">
    <source>
        <dbReference type="RuleBase" id="RU000461"/>
    </source>
</evidence>
<keyword evidence="4 6" id="KW-0479">Metal-binding</keyword>
<evidence type="ECO:0000256" key="4">
    <source>
        <dbReference type="ARBA" id="ARBA00022723"/>
    </source>
</evidence>
<evidence type="ECO:0000256" key="2">
    <source>
        <dbReference type="ARBA" id="ARBA00010617"/>
    </source>
</evidence>
<evidence type="ECO:0000256" key="1">
    <source>
        <dbReference type="ARBA" id="ARBA00001971"/>
    </source>
</evidence>
<keyword evidence="5 6" id="KW-0408">Iron</keyword>
<dbReference type="GO" id="GO:0020037">
    <property type="term" value="F:heme binding"/>
    <property type="evidence" value="ECO:0007669"/>
    <property type="project" value="InterPro"/>
</dbReference>
<proteinExistence type="inferred from homology"/>
<comment type="cofactor">
    <cofactor evidence="1 6">
        <name>heme</name>
        <dbReference type="ChEBI" id="CHEBI:30413"/>
    </cofactor>
</comment>
<dbReference type="EMBL" id="JASAOK010000001">
    <property type="protein sequence ID" value="KAK6226520.1"/>
    <property type="molecule type" value="Genomic_DNA"/>
</dbReference>
<feature type="transmembrane region" description="Helical" evidence="8">
    <location>
        <begin position="302"/>
        <end position="323"/>
    </location>
</feature>